<comment type="similarity">
    <text evidence="1 2">Belongs to the cytochrome P450 family.</text>
</comment>
<dbReference type="GO" id="GO:0016705">
    <property type="term" value="F:oxidoreductase activity, acting on paired donors, with incorporation or reduction of molecular oxygen"/>
    <property type="evidence" value="ECO:0007669"/>
    <property type="project" value="InterPro"/>
</dbReference>
<dbReference type="Pfam" id="PF00067">
    <property type="entry name" value="p450"/>
    <property type="match status" value="1"/>
</dbReference>
<evidence type="ECO:0000313" key="3">
    <source>
        <dbReference type="EMBL" id="CAA9306095.1"/>
    </source>
</evidence>
<dbReference type="PROSITE" id="PS00086">
    <property type="entry name" value="CYTOCHROME_P450"/>
    <property type="match status" value="1"/>
</dbReference>
<dbReference type="InterPro" id="IPR017972">
    <property type="entry name" value="Cyt_P450_CS"/>
</dbReference>
<dbReference type="GO" id="GO:0020037">
    <property type="term" value="F:heme binding"/>
    <property type="evidence" value="ECO:0007669"/>
    <property type="project" value="InterPro"/>
</dbReference>
<dbReference type="InterPro" id="IPR002397">
    <property type="entry name" value="Cyt_P450_B"/>
</dbReference>
<evidence type="ECO:0000256" key="2">
    <source>
        <dbReference type="RuleBase" id="RU000461"/>
    </source>
</evidence>
<dbReference type="InterPro" id="IPR036396">
    <property type="entry name" value="Cyt_P450_sf"/>
</dbReference>
<protein>
    <submittedName>
        <fullName evidence="3">Cytochrome P450 hydroxylase</fullName>
    </submittedName>
</protein>
<reference evidence="3" key="1">
    <citation type="submission" date="2020-02" db="EMBL/GenBank/DDBJ databases">
        <authorList>
            <person name="Meier V. D."/>
        </authorList>
    </citation>
    <scope>NUCLEOTIDE SEQUENCE</scope>
    <source>
        <strain evidence="3">AVDCRST_MAG93</strain>
    </source>
</reference>
<proteinExistence type="inferred from homology"/>
<dbReference type="Gene3D" id="1.10.630.10">
    <property type="entry name" value="Cytochrome P450"/>
    <property type="match status" value="1"/>
</dbReference>
<keyword evidence="2" id="KW-0479">Metal-binding</keyword>
<gene>
    <name evidence="3" type="ORF">AVDCRST_MAG93-4918</name>
</gene>
<keyword evidence="2" id="KW-0349">Heme</keyword>
<dbReference type="PRINTS" id="PR00359">
    <property type="entry name" value="BP450"/>
</dbReference>
<dbReference type="EMBL" id="CADCTR010001658">
    <property type="protein sequence ID" value="CAA9306095.1"/>
    <property type="molecule type" value="Genomic_DNA"/>
</dbReference>
<dbReference type="PRINTS" id="PR00385">
    <property type="entry name" value="P450"/>
</dbReference>
<sequence length="170" mass="18836">MDFCILLLVAGNETTTNLIANAVLSLDEHPEALERLRGDRSLIPSAIEETLRYRSPVQSTQRFTTAEVELGGVRIPQGRGMHAHIGSANRDEAYFENPEEFRIDRQPNRHIAFGQGAHFCLGAPLARLEAKVALEALLERLPNLRVDPDAKLEPIPVWGIHGVTALPVLF</sequence>
<dbReference type="PANTHER" id="PTHR46696">
    <property type="entry name" value="P450, PUTATIVE (EUROFUNG)-RELATED"/>
    <property type="match status" value="1"/>
</dbReference>
<dbReference type="SUPFAM" id="SSF48264">
    <property type="entry name" value="Cytochrome P450"/>
    <property type="match status" value="1"/>
</dbReference>
<dbReference type="GO" id="GO:0005506">
    <property type="term" value="F:iron ion binding"/>
    <property type="evidence" value="ECO:0007669"/>
    <property type="project" value="InterPro"/>
</dbReference>
<dbReference type="AlphaFoldDB" id="A0A6J4KHD3"/>
<dbReference type="GO" id="GO:0004497">
    <property type="term" value="F:monooxygenase activity"/>
    <property type="evidence" value="ECO:0007669"/>
    <property type="project" value="UniProtKB-KW"/>
</dbReference>
<dbReference type="InterPro" id="IPR001128">
    <property type="entry name" value="Cyt_P450"/>
</dbReference>
<keyword evidence="2" id="KW-0408">Iron</keyword>
<name>A0A6J4KHD3_9CHLR</name>
<dbReference type="PANTHER" id="PTHR46696:SF1">
    <property type="entry name" value="CYTOCHROME P450 YJIB-RELATED"/>
    <property type="match status" value="1"/>
</dbReference>
<organism evidence="3">
    <name type="scientific">uncultured Chloroflexia bacterium</name>
    <dbReference type="NCBI Taxonomy" id="1672391"/>
    <lineage>
        <taxon>Bacteria</taxon>
        <taxon>Bacillati</taxon>
        <taxon>Chloroflexota</taxon>
        <taxon>Chloroflexia</taxon>
        <taxon>environmental samples</taxon>
    </lineage>
</organism>
<keyword evidence="2" id="KW-0503">Monooxygenase</keyword>
<keyword evidence="2" id="KW-0560">Oxidoreductase</keyword>
<accession>A0A6J4KHD3</accession>
<evidence type="ECO:0000256" key="1">
    <source>
        <dbReference type="ARBA" id="ARBA00010617"/>
    </source>
</evidence>